<evidence type="ECO:0000313" key="3">
    <source>
        <dbReference type="EMBL" id="ATZ95303.1"/>
    </source>
</evidence>
<dbReference type="KEGG" id="dfn:CVE23_15740"/>
<dbReference type="AlphaFoldDB" id="A0A2K8QP64"/>
<dbReference type="GeneID" id="66565776"/>
<dbReference type="Pfam" id="PF06381">
    <property type="entry name" value="Phage_portal_3"/>
    <property type="match status" value="1"/>
</dbReference>
<evidence type="ECO:0000313" key="4">
    <source>
        <dbReference type="Proteomes" id="UP000231901"/>
    </source>
</evidence>
<evidence type="ECO:0000259" key="2">
    <source>
        <dbReference type="Pfam" id="PF06381"/>
    </source>
</evidence>
<dbReference type="InterPro" id="IPR024459">
    <property type="entry name" value="Acb1-like_N"/>
</dbReference>
<dbReference type="RefSeq" id="WP_100849895.1">
    <property type="nucleotide sequence ID" value="NZ_BMJF01000006.1"/>
</dbReference>
<keyword evidence="4" id="KW-1185">Reference proteome</keyword>
<feature type="region of interest" description="Disordered" evidence="1">
    <location>
        <begin position="437"/>
        <end position="483"/>
    </location>
</feature>
<dbReference type="EMBL" id="CP025003">
    <property type="protein sequence ID" value="ATZ95303.1"/>
    <property type="molecule type" value="Genomic_DNA"/>
</dbReference>
<protein>
    <submittedName>
        <fullName evidence="3">DUF1073 domain-containing protein</fullName>
    </submittedName>
</protein>
<reference evidence="4" key="1">
    <citation type="journal article" date="2018" name="Genome Announc.">
        <title>Complete genome sequence of a Dickeya fangzhongdai type strain causing bleeding canker of pear tree trunks.</title>
        <authorList>
            <person name="Zhao Y."/>
            <person name="Tian Y."/>
            <person name="Li X."/>
            <person name="Hu B."/>
        </authorList>
    </citation>
    <scope>NUCLEOTIDE SEQUENCE [LARGE SCALE GENOMIC DNA]</scope>
    <source>
        <strain evidence="4">DSM 101947</strain>
    </source>
</reference>
<name>A0A2K8QP64_9GAMM</name>
<organism evidence="3 4">
    <name type="scientific">Dickeya fangzhongdai</name>
    <dbReference type="NCBI Taxonomy" id="1778540"/>
    <lineage>
        <taxon>Bacteria</taxon>
        <taxon>Pseudomonadati</taxon>
        <taxon>Pseudomonadota</taxon>
        <taxon>Gammaproteobacteria</taxon>
        <taxon>Enterobacterales</taxon>
        <taxon>Pectobacteriaceae</taxon>
        <taxon>Dickeya</taxon>
    </lineage>
</organism>
<accession>A0A2K8QP64</accession>
<evidence type="ECO:0000256" key="1">
    <source>
        <dbReference type="SAM" id="MobiDB-lite"/>
    </source>
</evidence>
<proteinExistence type="predicted"/>
<dbReference type="Proteomes" id="UP000231901">
    <property type="component" value="Chromosome"/>
</dbReference>
<feature type="domain" description="Anti-CBASS protein Acb1-like N-terminal" evidence="2">
    <location>
        <begin position="57"/>
        <end position="420"/>
    </location>
</feature>
<sequence length="483" mass="53573">MTESEMKQQRASNSSVEKERRNYLSSLFNGTSNTKRQRLYQEFGYPQELTFDDFYRAYRRNAVAGAAVTRMVDGCWEDFPEVYEGDQTKDASKLTDWDKRINKLLKRCWEQIKGADRRNLVGRYSALLVQVKDSKPWWEPVDTVVVARQREKALVKLIPVWEAQLDPVQWNEDQSSDEFGEVTMYSFTELPVDGNLDARPGRIINVHPSRVIILAEGSDDGVMTSGKSLLEAGFNKLLDIEKVSGGASEGFLKNASRQLNYSFSEKTNFAALAKALGVPEGQLADALDDQVRRLNNSTDSASFMQAGTAEVLSVAAADPEPTWRTALSEFCATVPIPVKELIGMQTGERASTEDAKGWGRTRMSRRKGFLTDVITDVVTRFWTLGIVEPAAGEEITVGWSDLLAPSQAEKIANMDKLADVAVKSTNAFGRSAIEENEIRTAGELQPLPELEDEVPPDGNKPKPDPLGDPQSEAEKSGDTTVES</sequence>
<gene>
    <name evidence="3" type="ORF">CVE23_15740</name>
</gene>